<dbReference type="Proteomes" id="UP000308886">
    <property type="component" value="Unassembled WGS sequence"/>
</dbReference>
<keyword evidence="2" id="KW-1185">Reference proteome</keyword>
<sequence>MIRKAYLIIILAFIPCILSALPPVKWNQRYQSYIDRYKDLAICEMLRHGIPASITLAQGVLESGAGESELARRSNNHFGIKCHDWTGAKTYHDDDETGECFRVYKSVYDSYEDHSKFLGRSRYSRLFSLSRTDYKGWARGLKSCGYATNPKYAQLLIDIIECYNLSPLDRAKSYNPANVRGGSSSVVVSRKNSSGGTSVARTGHEVKMNNRNYYIIARQGDTFKSIGKEFDISYRKLARYNERDRRDVLRPGDIIYFEKKRTKADKKYKKRPHVVRAGESMYDIAQKYGVRLKSLYKKNHMTPANTIRVGDRIRVY</sequence>
<evidence type="ECO:0000313" key="2">
    <source>
        <dbReference type="Proteomes" id="UP000308886"/>
    </source>
</evidence>
<accession>A0AC61QTA1</accession>
<name>A0AC61QTA1_9BACT</name>
<evidence type="ECO:0000313" key="1">
    <source>
        <dbReference type="EMBL" id="TGX83807.1"/>
    </source>
</evidence>
<comment type="caution">
    <text evidence="1">The sequence shown here is derived from an EMBL/GenBank/DDBJ whole genome shotgun (WGS) entry which is preliminary data.</text>
</comment>
<reference evidence="1" key="1">
    <citation type="submission" date="2019-04" db="EMBL/GenBank/DDBJ databases">
        <title>Microbes associate with the intestines of laboratory mice.</title>
        <authorList>
            <person name="Navarre W."/>
            <person name="Wong E."/>
            <person name="Huang K."/>
            <person name="Tropini C."/>
            <person name="Ng K."/>
            <person name="Yu B."/>
        </authorList>
    </citation>
    <scope>NUCLEOTIDE SEQUENCE</scope>
    <source>
        <strain evidence="1">NM73_A23</strain>
    </source>
</reference>
<organism evidence="1 2">
    <name type="scientific">Palleniella muris</name>
    <dbReference type="NCBI Taxonomy" id="3038145"/>
    <lineage>
        <taxon>Bacteria</taxon>
        <taxon>Pseudomonadati</taxon>
        <taxon>Bacteroidota</taxon>
        <taxon>Bacteroidia</taxon>
        <taxon>Bacteroidales</taxon>
        <taxon>Prevotellaceae</taxon>
        <taxon>Palleniella</taxon>
    </lineage>
</organism>
<protein>
    <submittedName>
        <fullName evidence="1">LysM peptidoglycan-binding domain-containing protein</fullName>
    </submittedName>
</protein>
<proteinExistence type="predicted"/>
<gene>
    <name evidence="1" type="ORF">E5358_01085</name>
</gene>
<dbReference type="EMBL" id="SRZC01000002">
    <property type="protein sequence ID" value="TGX83807.1"/>
    <property type="molecule type" value="Genomic_DNA"/>
</dbReference>